<gene>
    <name evidence="1" type="ORF">RISK_006129</name>
</gene>
<accession>A0A0J1B559</accession>
<keyword evidence="2" id="KW-1185">Reference proteome</keyword>
<name>A0A0J1B559_RHOIS</name>
<reference evidence="1" key="1">
    <citation type="submission" date="2015-05" db="EMBL/GenBank/DDBJ databases">
        <title>Permanent draft genome of Rhodopirellula islandicus K833.</title>
        <authorList>
            <person name="Kizina J."/>
            <person name="Richter M."/>
            <person name="Glockner F.O."/>
            <person name="Harder J."/>
        </authorList>
    </citation>
    <scope>NUCLEOTIDE SEQUENCE [LARGE SCALE GENOMIC DNA]</scope>
    <source>
        <strain evidence="1">K833</strain>
    </source>
</reference>
<comment type="caution">
    <text evidence="1">The sequence shown here is derived from an EMBL/GenBank/DDBJ whole genome shotgun (WGS) entry which is preliminary data.</text>
</comment>
<protein>
    <submittedName>
        <fullName evidence="1">Uncharacterized protein</fullName>
    </submittedName>
</protein>
<dbReference type="STRING" id="595434.RISK_006129"/>
<evidence type="ECO:0000313" key="2">
    <source>
        <dbReference type="Proteomes" id="UP000036367"/>
    </source>
</evidence>
<sequence length="39" mass="4399">MSRTGMLTNPSTKQRMIENCRVSLRGPSTEEAPKQHARV</sequence>
<dbReference type="EMBL" id="LECT01000048">
    <property type="protein sequence ID" value="KLU01945.1"/>
    <property type="molecule type" value="Genomic_DNA"/>
</dbReference>
<organism evidence="1 2">
    <name type="scientific">Rhodopirellula islandica</name>
    <dbReference type="NCBI Taxonomy" id="595434"/>
    <lineage>
        <taxon>Bacteria</taxon>
        <taxon>Pseudomonadati</taxon>
        <taxon>Planctomycetota</taxon>
        <taxon>Planctomycetia</taxon>
        <taxon>Pirellulales</taxon>
        <taxon>Pirellulaceae</taxon>
        <taxon>Rhodopirellula</taxon>
    </lineage>
</organism>
<evidence type="ECO:0000313" key="1">
    <source>
        <dbReference type="EMBL" id="KLU01945.1"/>
    </source>
</evidence>
<proteinExistence type="predicted"/>
<dbReference type="Proteomes" id="UP000036367">
    <property type="component" value="Unassembled WGS sequence"/>
</dbReference>
<dbReference type="PATRIC" id="fig|595434.4.peg.5824"/>
<dbReference type="AlphaFoldDB" id="A0A0J1B559"/>